<dbReference type="PANTHER" id="PTHR31636">
    <property type="entry name" value="OSJNBA0084A10.13 PROTEIN-RELATED"/>
    <property type="match status" value="1"/>
</dbReference>
<feature type="region of interest" description="Disordered" evidence="4">
    <location>
        <begin position="168"/>
        <end position="255"/>
    </location>
</feature>
<keyword evidence="1" id="KW-0805">Transcription regulation</keyword>
<proteinExistence type="inferred from homology"/>
<feature type="non-terminal residue" evidence="5">
    <location>
        <position position="1"/>
    </location>
</feature>
<feature type="compositionally biased region" description="Low complexity" evidence="4">
    <location>
        <begin position="194"/>
        <end position="216"/>
    </location>
</feature>
<dbReference type="Pfam" id="PF03514">
    <property type="entry name" value="GRAS"/>
    <property type="match status" value="1"/>
</dbReference>
<comment type="caution">
    <text evidence="3">Lacks conserved residue(s) required for the propagation of feature annotation.</text>
</comment>
<feature type="region of interest" description="SAW" evidence="3">
    <location>
        <begin position="780"/>
        <end position="851"/>
    </location>
</feature>
<sequence length="852" mass="92474">KANARSRHFSWDVLLQVKEVHGEEEITSLHPHFSGLQDSYHVKKGVEEKKRGRLHCNSTSKRGFRCKRKVMRVALQFQVEKRKEVGEACEPSPRAAPVSRGELQTKLRWVREFGGDRSGIFGGFCGSGGGVADCSMGGGMPLALQEKGAPLQVLEGEEGLFCCAASSSTAADNSNSNRKRKERANEQERLVLEPRSVLESLRSPSPPSSASTLSPTRGGGGGVPASSGGSNSATPSAAEEARREEELPPVPADEEFSLGGVWEDLLLEQAAFIGQDQTFLRWIISEADNTSSVGHGGTRSHFDPALEVEGASVSAEVINHLPLTSSVLSTSGATFGCGSVNPNSCFPPPAASTLPVSLSPMQPGVLFQESTEGKPFLCPSLLLAQQQQARFPHQSSFFLPLHQFAGHHGGQPPRHLGPSPRRPPAAHPFPISRAPELRRPNTPQQPGFSRQLNASACEPQPPPAKPKLASGDEAPAAAAAAAQQQQALSDHLFKAAELIEAGNTVSARRILARLNHQLPFPVGKPLLRSAFYFKEALHLLARHLPQPPPPLPNPISTPLDVVLKLGTYKTFSDVSPIVQFTIFTCIQPLLEALDGGRCIHIIDFDIGVGIQWSVFMQELAQRWSSTMAATPCLKISAFTSSCTHHPLELHLIHQNLCHFAGSLNIPFEFNFLSLDPFDPSVLLRRCSVVDEAIAVNLPVGWAISPPIPTLIDFVKQLSPKILVSVDHGCDRIDLPFAHHILHAFQSLTVLLDSIDAAGANQAAAKFEQFLVRPRVESAVLGHHCLSEKMLPWRTLFESAGFVPMHFSNFAEMQAESLLKRVLARGFQVEKHQSSLSLCWQHGELVSVSAWKC</sequence>
<feature type="compositionally biased region" description="Polar residues" evidence="4">
    <location>
        <begin position="441"/>
        <end position="454"/>
    </location>
</feature>
<reference evidence="5 6" key="1">
    <citation type="journal article" date="2014" name="Agronomy (Basel)">
        <title>A Draft Genome Sequence for Ensete ventricosum, the Drought-Tolerant Tree Against Hunger.</title>
        <authorList>
            <person name="Harrison J."/>
            <person name="Moore K.A."/>
            <person name="Paszkiewicz K."/>
            <person name="Jones T."/>
            <person name="Grant M."/>
            <person name="Ambacheew D."/>
            <person name="Muzemil S."/>
            <person name="Studholme D.J."/>
        </authorList>
    </citation>
    <scope>NUCLEOTIDE SEQUENCE [LARGE SCALE GENOMIC DNA]</scope>
</reference>
<feature type="short sequence motif" description="VHIID" evidence="3">
    <location>
        <begin position="599"/>
        <end position="603"/>
    </location>
</feature>
<evidence type="ECO:0000256" key="2">
    <source>
        <dbReference type="ARBA" id="ARBA00023163"/>
    </source>
</evidence>
<organism evidence="5 6">
    <name type="scientific">Ensete ventricosum</name>
    <name type="common">Abyssinian banana</name>
    <name type="synonym">Musa ensete</name>
    <dbReference type="NCBI Taxonomy" id="4639"/>
    <lineage>
        <taxon>Eukaryota</taxon>
        <taxon>Viridiplantae</taxon>
        <taxon>Streptophyta</taxon>
        <taxon>Embryophyta</taxon>
        <taxon>Tracheophyta</taxon>
        <taxon>Spermatophyta</taxon>
        <taxon>Magnoliopsida</taxon>
        <taxon>Liliopsida</taxon>
        <taxon>Zingiberales</taxon>
        <taxon>Musaceae</taxon>
        <taxon>Ensete</taxon>
    </lineage>
</organism>
<name>A0A426X0S6_ENSVE</name>
<accession>A0A426X0S6</accession>
<dbReference type="EMBL" id="AMZH03030029">
    <property type="protein sequence ID" value="RRT33057.1"/>
    <property type="molecule type" value="Genomic_DNA"/>
</dbReference>
<evidence type="ECO:0000256" key="3">
    <source>
        <dbReference type="PROSITE-ProRule" id="PRU01191"/>
    </source>
</evidence>
<feature type="region of interest" description="Leucine repeat II (LRII)" evidence="3">
    <location>
        <begin position="651"/>
        <end position="683"/>
    </location>
</feature>
<comment type="caution">
    <text evidence="5">The sequence shown here is derived from an EMBL/GenBank/DDBJ whole genome shotgun (WGS) entry which is preliminary data.</text>
</comment>
<dbReference type="Proteomes" id="UP000287651">
    <property type="component" value="Unassembled WGS sequence"/>
</dbReference>
<evidence type="ECO:0000313" key="5">
    <source>
        <dbReference type="EMBL" id="RRT33057.1"/>
    </source>
</evidence>
<evidence type="ECO:0000313" key="6">
    <source>
        <dbReference type="Proteomes" id="UP000287651"/>
    </source>
</evidence>
<dbReference type="PROSITE" id="PS50985">
    <property type="entry name" value="GRAS"/>
    <property type="match status" value="1"/>
</dbReference>
<feature type="region of interest" description="Disordered" evidence="4">
    <location>
        <begin position="403"/>
        <end position="482"/>
    </location>
</feature>
<comment type="similarity">
    <text evidence="3">Belongs to the GRAS family.</text>
</comment>
<evidence type="ECO:0000256" key="4">
    <source>
        <dbReference type="SAM" id="MobiDB-lite"/>
    </source>
</evidence>
<dbReference type="AlphaFoldDB" id="A0A426X0S6"/>
<evidence type="ECO:0000256" key="1">
    <source>
        <dbReference type="ARBA" id="ARBA00023015"/>
    </source>
</evidence>
<feature type="compositionally biased region" description="Basic and acidic residues" evidence="4">
    <location>
        <begin position="183"/>
        <end position="192"/>
    </location>
</feature>
<gene>
    <name evidence="5" type="ORF">B296_00057022</name>
</gene>
<dbReference type="InterPro" id="IPR005202">
    <property type="entry name" value="TF_GRAS"/>
</dbReference>
<protein>
    <submittedName>
        <fullName evidence="5">Uncharacterized protein</fullName>
    </submittedName>
</protein>
<keyword evidence="2" id="KW-0804">Transcription</keyword>